<dbReference type="SUPFAM" id="SSF103473">
    <property type="entry name" value="MFS general substrate transporter"/>
    <property type="match status" value="1"/>
</dbReference>
<keyword evidence="5 8" id="KW-1133">Transmembrane helix</keyword>
<dbReference type="PROSITE" id="PS00216">
    <property type="entry name" value="SUGAR_TRANSPORT_1"/>
    <property type="match status" value="1"/>
</dbReference>
<dbReference type="InterPro" id="IPR003663">
    <property type="entry name" value="Sugar/inositol_transpt"/>
</dbReference>
<evidence type="ECO:0000256" key="5">
    <source>
        <dbReference type="ARBA" id="ARBA00022989"/>
    </source>
</evidence>
<evidence type="ECO:0000313" key="10">
    <source>
        <dbReference type="EMBL" id="CAH0018852.1"/>
    </source>
</evidence>
<proteinExistence type="inferred from homology"/>
<dbReference type="InterPro" id="IPR036259">
    <property type="entry name" value="MFS_trans_sf"/>
</dbReference>
<dbReference type="GO" id="GO:0016020">
    <property type="term" value="C:membrane"/>
    <property type="evidence" value="ECO:0007669"/>
    <property type="project" value="UniProtKB-SubCell"/>
</dbReference>
<dbReference type="PRINTS" id="PR00171">
    <property type="entry name" value="SUGRTRNSPORT"/>
</dbReference>
<dbReference type="InterPro" id="IPR005828">
    <property type="entry name" value="MFS_sugar_transport-like"/>
</dbReference>
<protein>
    <recommendedName>
        <fullName evidence="9">Major facilitator superfamily (MFS) profile domain-containing protein</fullName>
    </recommendedName>
</protein>
<dbReference type="GO" id="GO:0005351">
    <property type="term" value="F:carbohydrate:proton symporter activity"/>
    <property type="evidence" value="ECO:0007669"/>
    <property type="project" value="TreeGrafter"/>
</dbReference>
<comment type="subcellular location">
    <subcellularLocation>
        <location evidence="1">Membrane</location>
        <topology evidence="1">Multi-pass membrane protein</topology>
    </subcellularLocation>
</comment>
<gene>
    <name evidence="10" type="ORF">CRHIZ90672A_00005479</name>
</gene>
<dbReference type="AlphaFoldDB" id="A0A9N9VA88"/>
<feature type="transmembrane region" description="Helical" evidence="8">
    <location>
        <begin position="95"/>
        <end position="115"/>
    </location>
</feature>
<reference evidence="10" key="1">
    <citation type="submission" date="2021-10" db="EMBL/GenBank/DDBJ databases">
        <authorList>
            <person name="Piombo E."/>
        </authorList>
    </citation>
    <scope>NUCLEOTIDE SEQUENCE</scope>
</reference>
<dbReference type="InterPro" id="IPR050360">
    <property type="entry name" value="MFS_Sugar_Transporters"/>
</dbReference>
<sequence length="469" mass="51946">MTAIITLGAFIGALNQGWIADWASRKRSIMISVVIFTIGSATQTGAANYNMLVAGRFIGGVVSITFMVFNVVSKLSMVVPLYIGEISPPEIRGSLLVFEALFVVLGIVVAFYITYATRHMPSNWSWQLPFLLQIIPGIILGLGAIFLPFSPRWLASKGREEEALHNLAKLRRLPDTDNRVRIEWMAILTEAQFQHGAVKERHPSLVNSLVNSPSATAKVKLEILGWIDCFKGGCWRRTMVGAGLMFFQQFLGIKALIYYSPTLFGTMGLDLEMQLTMSGVLNVLQLIGVFTSVWTIDRFGRKTTLLWGMIGAFIPLLIIAIMVAKFSSDWPSHTAEGWACVGLLFFYMLVFGASWAPVPWAMPAEVFPSSLRAKGVSISTCSNWINNFIIGLITPPLVQATGFGGYIFFGAFCVIAFVYVWFFVPETKGKSLEEMDEVFNDHNGSDDVAKKERILQAVFDEKLSSRGNV</sequence>
<feature type="transmembrane region" description="Helical" evidence="8">
    <location>
        <begin position="376"/>
        <end position="397"/>
    </location>
</feature>
<evidence type="ECO:0000256" key="1">
    <source>
        <dbReference type="ARBA" id="ARBA00004141"/>
    </source>
</evidence>
<keyword evidence="6 8" id="KW-0472">Membrane</keyword>
<feature type="transmembrane region" description="Helical" evidence="8">
    <location>
        <begin position="304"/>
        <end position="324"/>
    </location>
</feature>
<dbReference type="InterPro" id="IPR005829">
    <property type="entry name" value="Sugar_transporter_CS"/>
</dbReference>
<dbReference type="OrthoDB" id="8120565at2759"/>
<keyword evidence="7" id="KW-0325">Glycoprotein</keyword>
<feature type="transmembrane region" description="Helical" evidence="8">
    <location>
        <begin position="29"/>
        <end position="51"/>
    </location>
</feature>
<evidence type="ECO:0000313" key="11">
    <source>
        <dbReference type="Proteomes" id="UP000696573"/>
    </source>
</evidence>
<feature type="transmembrane region" description="Helical" evidence="8">
    <location>
        <begin position="336"/>
        <end position="356"/>
    </location>
</feature>
<dbReference type="InterPro" id="IPR020846">
    <property type="entry name" value="MFS_dom"/>
</dbReference>
<feature type="transmembrane region" description="Helical" evidence="8">
    <location>
        <begin position="240"/>
        <end position="259"/>
    </location>
</feature>
<organism evidence="10 11">
    <name type="scientific">Clonostachys rhizophaga</name>
    <dbReference type="NCBI Taxonomy" id="160324"/>
    <lineage>
        <taxon>Eukaryota</taxon>
        <taxon>Fungi</taxon>
        <taxon>Dikarya</taxon>
        <taxon>Ascomycota</taxon>
        <taxon>Pezizomycotina</taxon>
        <taxon>Sordariomycetes</taxon>
        <taxon>Hypocreomycetidae</taxon>
        <taxon>Hypocreales</taxon>
        <taxon>Bionectriaceae</taxon>
        <taxon>Clonostachys</taxon>
    </lineage>
</organism>
<name>A0A9N9VA88_9HYPO</name>
<keyword evidence="3" id="KW-0813">Transport</keyword>
<dbReference type="Proteomes" id="UP000696573">
    <property type="component" value="Unassembled WGS sequence"/>
</dbReference>
<dbReference type="EMBL" id="CABFNQ020000544">
    <property type="protein sequence ID" value="CAH0018852.1"/>
    <property type="molecule type" value="Genomic_DNA"/>
</dbReference>
<feature type="transmembrane region" description="Helical" evidence="8">
    <location>
        <begin position="403"/>
        <end position="424"/>
    </location>
</feature>
<comment type="caution">
    <text evidence="10">The sequence shown here is derived from an EMBL/GenBank/DDBJ whole genome shotgun (WGS) entry which is preliminary data.</text>
</comment>
<feature type="transmembrane region" description="Helical" evidence="8">
    <location>
        <begin position="279"/>
        <end position="297"/>
    </location>
</feature>
<dbReference type="PANTHER" id="PTHR48022">
    <property type="entry name" value="PLASTIDIC GLUCOSE TRANSPORTER 4"/>
    <property type="match status" value="1"/>
</dbReference>
<dbReference type="Pfam" id="PF00083">
    <property type="entry name" value="Sugar_tr"/>
    <property type="match status" value="1"/>
</dbReference>
<evidence type="ECO:0000259" key="9">
    <source>
        <dbReference type="PROSITE" id="PS50850"/>
    </source>
</evidence>
<dbReference type="FunFam" id="1.20.1250.20:FF:000026">
    <property type="entry name" value="MFS quinate transporter QutD"/>
    <property type="match status" value="1"/>
</dbReference>
<evidence type="ECO:0000256" key="3">
    <source>
        <dbReference type="ARBA" id="ARBA00022448"/>
    </source>
</evidence>
<dbReference type="Gene3D" id="1.20.1250.20">
    <property type="entry name" value="MFS general substrate transporter like domains"/>
    <property type="match status" value="1"/>
</dbReference>
<dbReference type="PANTHER" id="PTHR48022:SF14">
    <property type="entry name" value="MAJOR FACILITATOR SUPERFAMILY (MFS) PROFILE DOMAIN-CONTAINING PROTEIN-RELATED"/>
    <property type="match status" value="1"/>
</dbReference>
<feature type="transmembrane region" description="Helical" evidence="8">
    <location>
        <begin position="57"/>
        <end position="83"/>
    </location>
</feature>
<keyword evidence="11" id="KW-1185">Reference proteome</keyword>
<evidence type="ECO:0000256" key="2">
    <source>
        <dbReference type="ARBA" id="ARBA00010992"/>
    </source>
</evidence>
<feature type="transmembrane region" description="Helical" evidence="8">
    <location>
        <begin position="130"/>
        <end position="149"/>
    </location>
</feature>
<evidence type="ECO:0000256" key="7">
    <source>
        <dbReference type="ARBA" id="ARBA00023180"/>
    </source>
</evidence>
<comment type="similarity">
    <text evidence="2">Belongs to the major facilitator superfamily. Sugar transporter (TC 2.A.1.1) family.</text>
</comment>
<dbReference type="PROSITE" id="PS50850">
    <property type="entry name" value="MFS"/>
    <property type="match status" value="1"/>
</dbReference>
<evidence type="ECO:0000256" key="6">
    <source>
        <dbReference type="ARBA" id="ARBA00023136"/>
    </source>
</evidence>
<accession>A0A9N9VA88</accession>
<feature type="domain" description="Major facilitator superfamily (MFS) profile" evidence="9">
    <location>
        <begin position="1"/>
        <end position="428"/>
    </location>
</feature>
<evidence type="ECO:0000256" key="8">
    <source>
        <dbReference type="SAM" id="Phobius"/>
    </source>
</evidence>
<keyword evidence="4 8" id="KW-0812">Transmembrane</keyword>
<evidence type="ECO:0000256" key="4">
    <source>
        <dbReference type="ARBA" id="ARBA00022692"/>
    </source>
</evidence>